<dbReference type="PANTHER" id="PTHR42905">
    <property type="entry name" value="PHOSPHOENOLPYRUVATE CARBOXYLASE"/>
    <property type="match status" value="1"/>
</dbReference>
<protein>
    <submittedName>
        <fullName evidence="1">Probable carboxyvinyl-carboxyphosphonate phosphorylmutase</fullName>
        <ecNumber evidence="1">2.7.8.23</ecNumber>
    </submittedName>
</protein>
<dbReference type="SUPFAM" id="SSF51621">
    <property type="entry name" value="Phosphoenolpyruvate/pyruvate domain"/>
    <property type="match status" value="1"/>
</dbReference>
<proteinExistence type="predicted"/>
<keyword evidence="1" id="KW-0808">Transferase</keyword>
<dbReference type="CDD" id="cd00377">
    <property type="entry name" value="ICL_PEPM"/>
    <property type="match status" value="1"/>
</dbReference>
<dbReference type="Gene3D" id="3.20.20.60">
    <property type="entry name" value="Phosphoenolpyruvate-binding domains"/>
    <property type="match status" value="1"/>
</dbReference>
<sequence length="256" mass="28975">MDKFKIFKNLHYQNQPFLLGNVWNAQSALLFQRLRFKAIGTSSGAIATSLGYEDGEKMPFGDLLRIVKNIQSKIDIPLTVDIEGGYNRNIAELINNIIALQKLGVIGINIEDSITNTEREIVNAQIFGQTIQKIKSHLSRNNINIFLNVRTDFYIMGLENQFEETIKRIKIYEENGADGIFVPCIVQENEIKKVVESTALPLNVMCMPGLPNFKNLKKSGVKRISIGPFLYNDMIKKLENSINDIVDNQSFNSIFA</sequence>
<dbReference type="PANTHER" id="PTHR42905:SF16">
    <property type="entry name" value="CARBOXYPHOSPHONOENOLPYRUVATE PHOSPHONOMUTASE-LIKE PROTEIN (AFU_ORTHOLOGUE AFUA_5G07230)"/>
    <property type="match status" value="1"/>
</dbReference>
<dbReference type="Pfam" id="PF13714">
    <property type="entry name" value="PEP_mutase"/>
    <property type="match status" value="1"/>
</dbReference>
<dbReference type="GO" id="GO:0008807">
    <property type="term" value="F:carboxyvinyl-carboxyphosphonate phosphorylmutase activity"/>
    <property type="evidence" value="ECO:0007669"/>
    <property type="project" value="UniProtKB-EC"/>
</dbReference>
<dbReference type="EC" id="2.7.8.23" evidence="1"/>
<gene>
    <name evidence="1" type="ORF">MNBD_BACTEROID03-2595</name>
</gene>
<dbReference type="InterPro" id="IPR015813">
    <property type="entry name" value="Pyrv/PenolPyrv_kinase-like_dom"/>
</dbReference>
<dbReference type="InterPro" id="IPR040442">
    <property type="entry name" value="Pyrv_kinase-like_dom_sf"/>
</dbReference>
<evidence type="ECO:0000313" key="1">
    <source>
        <dbReference type="EMBL" id="VAW11560.1"/>
    </source>
</evidence>
<organism evidence="1">
    <name type="scientific">hydrothermal vent metagenome</name>
    <dbReference type="NCBI Taxonomy" id="652676"/>
    <lineage>
        <taxon>unclassified sequences</taxon>
        <taxon>metagenomes</taxon>
        <taxon>ecological metagenomes</taxon>
    </lineage>
</organism>
<dbReference type="AlphaFoldDB" id="A0A3B0T3Q5"/>
<dbReference type="EMBL" id="UOEL01000066">
    <property type="protein sequence ID" value="VAW11560.1"/>
    <property type="molecule type" value="Genomic_DNA"/>
</dbReference>
<accession>A0A3B0T3Q5</accession>
<reference evidence="1" key="1">
    <citation type="submission" date="2018-06" db="EMBL/GenBank/DDBJ databases">
        <authorList>
            <person name="Zhirakovskaya E."/>
        </authorList>
    </citation>
    <scope>NUCLEOTIDE SEQUENCE</scope>
</reference>
<name>A0A3B0T3Q5_9ZZZZ</name>
<dbReference type="InterPro" id="IPR039556">
    <property type="entry name" value="ICL/PEPM"/>
</dbReference>